<feature type="transmembrane region" description="Helical" evidence="6">
    <location>
        <begin position="157"/>
        <end position="178"/>
    </location>
</feature>
<feature type="transmembrane region" description="Helical" evidence="6">
    <location>
        <begin position="258"/>
        <end position="280"/>
    </location>
</feature>
<keyword evidence="2 6" id="KW-0812">Transmembrane</keyword>
<comment type="subcellular location">
    <subcellularLocation>
        <location evidence="1">Membrane</location>
        <topology evidence="1">Multi-pass membrane protein</topology>
    </subcellularLocation>
</comment>
<keyword evidence="4 6" id="KW-0472">Membrane</keyword>
<dbReference type="SMART" id="SM01417">
    <property type="entry name" value="Solute_trans_a"/>
    <property type="match status" value="1"/>
</dbReference>
<dbReference type="PANTHER" id="PTHR23423">
    <property type="entry name" value="ORGANIC SOLUTE TRANSPORTER-RELATED"/>
    <property type="match status" value="1"/>
</dbReference>
<feature type="transmembrane region" description="Helical" evidence="6">
    <location>
        <begin position="184"/>
        <end position="205"/>
    </location>
</feature>
<organism evidence="7">
    <name type="scientific">Zea mays</name>
    <name type="common">Maize</name>
    <dbReference type="NCBI Taxonomy" id="4577"/>
    <lineage>
        <taxon>Eukaryota</taxon>
        <taxon>Viridiplantae</taxon>
        <taxon>Streptophyta</taxon>
        <taxon>Embryophyta</taxon>
        <taxon>Tracheophyta</taxon>
        <taxon>Spermatophyta</taxon>
        <taxon>Magnoliopsida</taxon>
        <taxon>Liliopsida</taxon>
        <taxon>Poales</taxon>
        <taxon>Poaceae</taxon>
        <taxon>PACMAD clade</taxon>
        <taxon>Panicoideae</taxon>
        <taxon>Andropogonodae</taxon>
        <taxon>Andropogoneae</taxon>
        <taxon>Tripsacinae</taxon>
        <taxon>Zea</taxon>
    </lineage>
</organism>
<feature type="transmembrane region" description="Helical" evidence="6">
    <location>
        <begin position="226"/>
        <end position="246"/>
    </location>
</feature>
<evidence type="ECO:0000256" key="5">
    <source>
        <dbReference type="SAM" id="MobiDB-lite"/>
    </source>
</evidence>
<dbReference type="Pfam" id="PF03619">
    <property type="entry name" value="Solute_trans_a"/>
    <property type="match status" value="1"/>
</dbReference>
<dbReference type="GO" id="GO:0016020">
    <property type="term" value="C:membrane"/>
    <property type="evidence" value="ECO:0007669"/>
    <property type="project" value="UniProtKB-SubCell"/>
</dbReference>
<protein>
    <submittedName>
        <fullName evidence="7">Protein LAZ1</fullName>
    </submittedName>
</protein>
<evidence type="ECO:0000256" key="4">
    <source>
        <dbReference type="ARBA" id="ARBA00023136"/>
    </source>
</evidence>
<evidence type="ECO:0000256" key="3">
    <source>
        <dbReference type="ARBA" id="ARBA00022989"/>
    </source>
</evidence>
<feature type="compositionally biased region" description="Basic and acidic residues" evidence="5">
    <location>
        <begin position="376"/>
        <end position="386"/>
    </location>
</feature>
<accession>A0A1D6E387</accession>
<dbReference type="ExpressionAtlas" id="A0A1D6E387">
    <property type="expression patterns" value="baseline and differential"/>
</dbReference>
<sequence>MRLNVGLLVPLMAQYSAPTWATLVAGFFMLLALSLSTYLIFEHLSAYNNPEEQKFVLGVILMVPCYAIESCISLINPSTSVYCGILRDGYEAFAMYCFGRYITACLGGEDKTIAFLKREGGSGSGQSLLHHTSEKGIIHHHFPVNYVLKPWRLGTRFYLIIKFGIFQYVFLQALEILLLEKYPYFAAVLNFSQYWALYCLVAWYTATKDELAPIKPLAKFLSFKSIVFLTWWQGVVIAIMYALGLLRSPLAQSLELKSSIQDFIICIEMGIASVVHLYVFPAKPYALLTNQSHGNISVLGDYVSSEPVDPFEIKESNRPTKMKLPQLEPDERSVTNIKESVRDFVVGSGEYVIKDFKFTVNQAVRPVEKRIDKLMKKNDKSKKSQDDNWVSAATPERPVRGIDDPLLSGSASDSGVTKGRKYRRVVSSVTAVDSWGGGDQASDGYEIRGRRWAVKS</sequence>
<evidence type="ECO:0000256" key="6">
    <source>
        <dbReference type="SAM" id="Phobius"/>
    </source>
</evidence>
<proteinExistence type="predicted"/>
<evidence type="ECO:0000256" key="1">
    <source>
        <dbReference type="ARBA" id="ARBA00004141"/>
    </source>
</evidence>
<name>A0A1D6E387_MAIZE</name>
<feature type="region of interest" description="Disordered" evidence="5">
    <location>
        <begin position="376"/>
        <end position="420"/>
    </location>
</feature>
<dbReference type="EMBL" id="CM007648">
    <property type="protein sequence ID" value="ONM15012.1"/>
    <property type="molecule type" value="Genomic_DNA"/>
</dbReference>
<reference evidence="7" key="1">
    <citation type="submission" date="2015-12" db="EMBL/GenBank/DDBJ databases">
        <title>Update maize B73 reference genome by single molecule sequencing technologies.</title>
        <authorList>
            <consortium name="Maize Genome Sequencing Project"/>
            <person name="Ware D."/>
        </authorList>
    </citation>
    <scope>NUCLEOTIDE SEQUENCE [LARGE SCALE GENOMIC DNA]</scope>
    <source>
        <tissue evidence="7">Seedling</tissue>
    </source>
</reference>
<feature type="transmembrane region" description="Helical" evidence="6">
    <location>
        <begin position="20"/>
        <end position="41"/>
    </location>
</feature>
<gene>
    <name evidence="7" type="ORF">ZEAMMB73_Zm00001d002663</name>
</gene>
<keyword evidence="3 6" id="KW-1133">Transmembrane helix</keyword>
<dbReference type="AlphaFoldDB" id="A0A1D6E387"/>
<dbReference type="InterPro" id="IPR005178">
    <property type="entry name" value="Ostalpha/TMEM184C"/>
</dbReference>
<evidence type="ECO:0000256" key="2">
    <source>
        <dbReference type="ARBA" id="ARBA00022692"/>
    </source>
</evidence>
<evidence type="ECO:0000313" key="7">
    <source>
        <dbReference type="EMBL" id="ONM15012.1"/>
    </source>
</evidence>